<organism evidence="1 2">
    <name type="scientific">Candidatus Nitrosocosmicus franklandianus</name>
    <dbReference type="NCBI Taxonomy" id="1798806"/>
    <lineage>
        <taxon>Archaea</taxon>
        <taxon>Nitrososphaerota</taxon>
        <taxon>Nitrososphaeria</taxon>
        <taxon>Nitrososphaerales</taxon>
        <taxon>Nitrososphaeraceae</taxon>
        <taxon>Candidatus Nitrosocosmicus</taxon>
    </lineage>
</organism>
<evidence type="ECO:0000313" key="2">
    <source>
        <dbReference type="Proteomes" id="UP000294299"/>
    </source>
</evidence>
<dbReference type="GeneID" id="39420094"/>
<gene>
    <name evidence="1" type="ORF">NFRAN_0580</name>
</gene>
<evidence type="ECO:0000313" key="1">
    <source>
        <dbReference type="EMBL" id="VFJ12902.1"/>
    </source>
</evidence>
<dbReference type="Proteomes" id="UP000294299">
    <property type="component" value="Chromosome NFRAN"/>
</dbReference>
<dbReference type="KEGG" id="nfn:NFRAN_0580"/>
<keyword evidence="2" id="KW-1185">Reference proteome</keyword>
<dbReference type="RefSeq" id="WP_134482914.1">
    <property type="nucleotide sequence ID" value="NZ_LR216287.1"/>
</dbReference>
<protein>
    <submittedName>
        <fullName evidence="1">Uncharacterized protein</fullName>
    </submittedName>
</protein>
<sequence length="119" mass="13320">MSTGTDVSQDQERFLKEGWEYVKQHTDLVDKLLAYFKGSDSRDISPEQDQEVRAIFEQIKNDAQQGSRDLTSENISSEDQERIAIAGLIAGAHTAYKIAKNPVVQSTAKKAWKAISSLF</sequence>
<proteinExistence type="predicted"/>
<reference evidence="1 2" key="1">
    <citation type="submission" date="2019-02" db="EMBL/GenBank/DDBJ databases">
        <authorList>
            <person name="Lehtovirta-Morley E L."/>
        </authorList>
    </citation>
    <scope>NUCLEOTIDE SEQUENCE [LARGE SCALE GENOMIC DNA]</scope>
    <source>
        <strain evidence="1">NFRAN1</strain>
    </source>
</reference>
<accession>A0A484I7W5</accession>
<name>A0A484I7W5_9ARCH</name>
<dbReference type="EMBL" id="LR216287">
    <property type="protein sequence ID" value="VFJ12902.1"/>
    <property type="molecule type" value="Genomic_DNA"/>
</dbReference>
<dbReference type="AlphaFoldDB" id="A0A484I7W5"/>